<evidence type="ECO:0000259" key="10">
    <source>
        <dbReference type="Pfam" id="PF04136"/>
    </source>
</evidence>
<evidence type="ECO:0000256" key="1">
    <source>
        <dbReference type="ARBA" id="ARBA00004395"/>
    </source>
</evidence>
<evidence type="ECO:0000313" key="13">
    <source>
        <dbReference type="Proteomes" id="UP001163105"/>
    </source>
</evidence>
<proteinExistence type="inferred from homology"/>
<keyword evidence="13" id="KW-1185">Reference proteome</keyword>
<evidence type="ECO:0000256" key="9">
    <source>
        <dbReference type="SAM" id="MobiDB-lite"/>
    </source>
</evidence>
<keyword evidence="4" id="KW-0813">Transport</keyword>
<dbReference type="AlphaFoldDB" id="A0AB34FQG5"/>
<evidence type="ECO:0000259" key="11">
    <source>
        <dbReference type="Pfam" id="PF20671"/>
    </source>
</evidence>
<dbReference type="PANTHER" id="PTHR13302:SF8">
    <property type="entry name" value="CONSERVED OLIGOMERIC GOLGI COMPLEX SUBUNIT 3"/>
    <property type="match status" value="1"/>
</dbReference>
<sequence>MRASSSAPRLARVAAMYEDSWYSFVTETAAKKPAPSTQPQGHRRRESLLQQPNGVGKVDDAPKPLENVYEELEDKNTPPEPTLVKRAASYSDFYHVVTAQLAKDRQARRARKGCTRNRAWEALTLCAEAPATRGDAAAAAAAAAFPRDESYESELLEASQQDYLLYRDQLALTERHLDALIDDANGTLALLTSLSDSFQAVEAQTSSFQAQCEGLLTEQRRLEALADEVGTDLHYYAYLDTATRRLNAPGASRLVDDASFGEMVDNIDSCIKFMDSHDTYRERDSYLARYNALLTKALHLLDHGFTARLEKVSPEVARQIAATKSESARHALAYGRFGEMISDSYSLLPNIQLVVHRAHDHYGRPVESTSDTSVYANAAATMFRAFLTTRDRDLKLMTQHDQEEYQKEIKSLSVVTATRNFIKQTFEKVYNEDGLFAKVFDIEPTWHSSPDSAFQALKAINTTMVHPGNLAPLANSVQGALQAAELQAVCDIVGWLASEYSVAESDEEDLPSSRKHREYAARLLVESLWPFTDNAFLAEITKSISRASVPDSALKIGPVENDVASSNAYPLVKRAVELLAMFDQAMPKERSAKNSTVVFSIVRETIQVLQRAEARIRSLKSGTDADLFMVKNLLMVKNELVSLEIGDIRSHAASMQHFGHIWDTLSPQHLVGFVSNFIGGSLWSRGGGGGTPAVTAKTLTAEDMSEQLDELLRQSIYAFTKRWGTLVNDAQNRKAGVKPIAKVEAELEGILQTAFSNQPEVVAKLKEAIQLNVEAQIKAKDDKMGAKRY</sequence>
<dbReference type="GO" id="GO:0006914">
    <property type="term" value="P:autophagy"/>
    <property type="evidence" value="ECO:0007669"/>
    <property type="project" value="TreeGrafter"/>
</dbReference>
<dbReference type="GO" id="GO:0006891">
    <property type="term" value="P:intra-Golgi vesicle-mediated transport"/>
    <property type="evidence" value="ECO:0007669"/>
    <property type="project" value="TreeGrafter"/>
</dbReference>
<dbReference type="GO" id="GO:0006886">
    <property type="term" value="P:intracellular protein transport"/>
    <property type="evidence" value="ECO:0007669"/>
    <property type="project" value="InterPro"/>
</dbReference>
<keyword evidence="6" id="KW-0333">Golgi apparatus</keyword>
<dbReference type="InterPro" id="IPR048320">
    <property type="entry name" value="COG3_N"/>
</dbReference>
<evidence type="ECO:0000256" key="5">
    <source>
        <dbReference type="ARBA" id="ARBA00022927"/>
    </source>
</evidence>
<keyword evidence="7" id="KW-0472">Membrane</keyword>
<name>A0AB34FQG5_9HYPO</name>
<keyword evidence="5" id="KW-0653">Protein transport</keyword>
<dbReference type="GO" id="GO:0000139">
    <property type="term" value="C:Golgi membrane"/>
    <property type="evidence" value="ECO:0007669"/>
    <property type="project" value="UniProtKB-SubCell"/>
</dbReference>
<reference evidence="12" key="1">
    <citation type="submission" date="2023-01" db="EMBL/GenBank/DDBJ databases">
        <title>The growth and conidiation of Purpureocillium lavendulum are regulated by nitrogen source and histone H3K14 acetylation.</title>
        <authorList>
            <person name="Tang P."/>
            <person name="Han J."/>
            <person name="Zhang C."/>
            <person name="Tang P."/>
            <person name="Qi F."/>
            <person name="Zhang K."/>
            <person name="Liang L."/>
        </authorList>
    </citation>
    <scope>NUCLEOTIDE SEQUENCE</scope>
    <source>
        <strain evidence="12">YMF1.00683</strain>
    </source>
</reference>
<evidence type="ECO:0000256" key="3">
    <source>
        <dbReference type="ARBA" id="ARBA00020976"/>
    </source>
</evidence>
<comment type="similarity">
    <text evidence="2">Belongs to the COG3 family.</text>
</comment>
<dbReference type="InterPro" id="IPR048685">
    <property type="entry name" value="COG3_C"/>
</dbReference>
<evidence type="ECO:0000256" key="8">
    <source>
        <dbReference type="ARBA" id="ARBA00031339"/>
    </source>
</evidence>
<evidence type="ECO:0000256" key="4">
    <source>
        <dbReference type="ARBA" id="ARBA00022448"/>
    </source>
</evidence>
<dbReference type="GO" id="GO:0007030">
    <property type="term" value="P:Golgi organization"/>
    <property type="evidence" value="ECO:0007669"/>
    <property type="project" value="TreeGrafter"/>
</dbReference>
<feature type="domain" description="Conserved oligomeric Golgi complex subunit 3 C-terminal" evidence="11">
    <location>
        <begin position="330"/>
        <end position="660"/>
    </location>
</feature>
<dbReference type="Pfam" id="PF04136">
    <property type="entry name" value="COG3_N"/>
    <property type="match status" value="1"/>
</dbReference>
<evidence type="ECO:0000313" key="12">
    <source>
        <dbReference type="EMBL" id="KAJ6441155.1"/>
    </source>
</evidence>
<dbReference type="EMBL" id="JAQHRD010000005">
    <property type="protein sequence ID" value="KAJ6441155.1"/>
    <property type="molecule type" value="Genomic_DNA"/>
</dbReference>
<gene>
    <name evidence="12" type="primary">COG3</name>
    <name evidence="12" type="ORF">O9K51_06950</name>
</gene>
<dbReference type="Proteomes" id="UP001163105">
    <property type="component" value="Unassembled WGS sequence"/>
</dbReference>
<accession>A0AB34FQG5</accession>
<comment type="subcellular location">
    <subcellularLocation>
        <location evidence="1">Golgi apparatus membrane</location>
        <topology evidence="1">Peripheral membrane protein</topology>
    </subcellularLocation>
</comment>
<dbReference type="Pfam" id="PF20671">
    <property type="entry name" value="COG3_C"/>
    <property type="match status" value="1"/>
</dbReference>
<dbReference type="GO" id="GO:0005801">
    <property type="term" value="C:cis-Golgi network"/>
    <property type="evidence" value="ECO:0007669"/>
    <property type="project" value="InterPro"/>
</dbReference>
<dbReference type="PANTHER" id="PTHR13302">
    <property type="entry name" value="CONSERVED OLIGOMERIC GOLGI COMPLEX COMPONENT 3"/>
    <property type="match status" value="1"/>
</dbReference>
<protein>
    <recommendedName>
        <fullName evidence="3">Conserved oligomeric Golgi complex subunit 3</fullName>
    </recommendedName>
    <alternativeName>
        <fullName evidence="8">Component of oligomeric Golgi complex 3</fullName>
    </alternativeName>
</protein>
<feature type="region of interest" description="Disordered" evidence="9">
    <location>
        <begin position="29"/>
        <end position="62"/>
    </location>
</feature>
<evidence type="ECO:0000256" key="2">
    <source>
        <dbReference type="ARBA" id="ARBA00009936"/>
    </source>
</evidence>
<evidence type="ECO:0000256" key="7">
    <source>
        <dbReference type="ARBA" id="ARBA00023136"/>
    </source>
</evidence>
<comment type="caution">
    <text evidence="12">The sequence shown here is derived from an EMBL/GenBank/DDBJ whole genome shotgun (WGS) entry which is preliminary data.</text>
</comment>
<dbReference type="InterPro" id="IPR007265">
    <property type="entry name" value="COG_su3"/>
</dbReference>
<dbReference type="GO" id="GO:0017119">
    <property type="term" value="C:Golgi transport complex"/>
    <property type="evidence" value="ECO:0007669"/>
    <property type="project" value="TreeGrafter"/>
</dbReference>
<evidence type="ECO:0000256" key="6">
    <source>
        <dbReference type="ARBA" id="ARBA00023034"/>
    </source>
</evidence>
<organism evidence="12 13">
    <name type="scientific">Purpureocillium lavendulum</name>
    <dbReference type="NCBI Taxonomy" id="1247861"/>
    <lineage>
        <taxon>Eukaryota</taxon>
        <taxon>Fungi</taxon>
        <taxon>Dikarya</taxon>
        <taxon>Ascomycota</taxon>
        <taxon>Pezizomycotina</taxon>
        <taxon>Sordariomycetes</taxon>
        <taxon>Hypocreomycetidae</taxon>
        <taxon>Hypocreales</taxon>
        <taxon>Ophiocordycipitaceae</taxon>
        <taxon>Purpureocillium</taxon>
    </lineage>
</organism>
<feature type="domain" description="Conserved oligomeric Golgi complex subunit 3 N-terminal" evidence="10">
    <location>
        <begin position="166"/>
        <end position="310"/>
    </location>
</feature>